<feature type="region of interest" description="Disordered" evidence="2">
    <location>
        <begin position="256"/>
        <end position="279"/>
    </location>
</feature>
<dbReference type="AlphaFoldDB" id="A0AAW2TIH1"/>
<dbReference type="InterPro" id="IPR001878">
    <property type="entry name" value="Znf_CCHC"/>
</dbReference>
<evidence type="ECO:0000313" key="4">
    <source>
        <dbReference type="EMBL" id="KAL0404333.1"/>
    </source>
</evidence>
<protein>
    <recommendedName>
        <fullName evidence="3">CCHC-type domain-containing protein</fullName>
    </recommendedName>
</protein>
<dbReference type="Pfam" id="PF14111">
    <property type="entry name" value="DUF4283"/>
    <property type="match status" value="1"/>
</dbReference>
<keyword evidence="1" id="KW-0862">Zinc</keyword>
<evidence type="ECO:0000256" key="2">
    <source>
        <dbReference type="SAM" id="MobiDB-lite"/>
    </source>
</evidence>
<feature type="compositionally biased region" description="Polar residues" evidence="2">
    <location>
        <begin position="409"/>
        <end position="421"/>
    </location>
</feature>
<organism evidence="4">
    <name type="scientific">Sesamum radiatum</name>
    <name type="common">Black benniseed</name>
    <dbReference type="NCBI Taxonomy" id="300843"/>
    <lineage>
        <taxon>Eukaryota</taxon>
        <taxon>Viridiplantae</taxon>
        <taxon>Streptophyta</taxon>
        <taxon>Embryophyta</taxon>
        <taxon>Tracheophyta</taxon>
        <taxon>Spermatophyta</taxon>
        <taxon>Magnoliopsida</taxon>
        <taxon>eudicotyledons</taxon>
        <taxon>Gunneridae</taxon>
        <taxon>Pentapetalae</taxon>
        <taxon>asterids</taxon>
        <taxon>lamiids</taxon>
        <taxon>Lamiales</taxon>
        <taxon>Pedaliaceae</taxon>
        <taxon>Sesamum</taxon>
    </lineage>
</organism>
<dbReference type="InterPro" id="IPR040256">
    <property type="entry name" value="At4g02000-like"/>
</dbReference>
<feature type="domain" description="CCHC-type" evidence="3">
    <location>
        <begin position="207"/>
        <end position="220"/>
    </location>
</feature>
<reference evidence="4" key="1">
    <citation type="submission" date="2020-06" db="EMBL/GenBank/DDBJ databases">
        <authorList>
            <person name="Li T."/>
            <person name="Hu X."/>
            <person name="Zhang T."/>
            <person name="Song X."/>
            <person name="Zhang H."/>
            <person name="Dai N."/>
            <person name="Sheng W."/>
            <person name="Hou X."/>
            <person name="Wei L."/>
        </authorList>
    </citation>
    <scope>NUCLEOTIDE SEQUENCE</scope>
    <source>
        <strain evidence="4">G02</strain>
        <tissue evidence="4">Leaf</tissue>
    </source>
</reference>
<evidence type="ECO:0000256" key="1">
    <source>
        <dbReference type="PROSITE-ProRule" id="PRU00047"/>
    </source>
</evidence>
<dbReference type="GO" id="GO:0003676">
    <property type="term" value="F:nucleic acid binding"/>
    <property type="evidence" value="ECO:0007669"/>
    <property type="project" value="InterPro"/>
</dbReference>
<feature type="compositionally biased region" description="Pro residues" evidence="2">
    <location>
        <begin position="423"/>
        <end position="433"/>
    </location>
</feature>
<dbReference type="Pfam" id="PF14392">
    <property type="entry name" value="zf-CCHC_4"/>
    <property type="match status" value="1"/>
</dbReference>
<dbReference type="EMBL" id="JACGWJ010000008">
    <property type="protein sequence ID" value="KAL0404333.1"/>
    <property type="molecule type" value="Genomic_DNA"/>
</dbReference>
<proteinExistence type="predicted"/>
<comment type="caution">
    <text evidence="4">The sequence shown here is derived from an EMBL/GenBank/DDBJ whole genome shotgun (WGS) entry which is preliminary data.</text>
</comment>
<reference evidence="4" key="2">
    <citation type="journal article" date="2024" name="Plant">
        <title>Genomic evolution and insights into agronomic trait innovations of Sesamum species.</title>
        <authorList>
            <person name="Miao H."/>
            <person name="Wang L."/>
            <person name="Qu L."/>
            <person name="Liu H."/>
            <person name="Sun Y."/>
            <person name="Le M."/>
            <person name="Wang Q."/>
            <person name="Wei S."/>
            <person name="Zheng Y."/>
            <person name="Lin W."/>
            <person name="Duan Y."/>
            <person name="Cao H."/>
            <person name="Xiong S."/>
            <person name="Wang X."/>
            <person name="Wei L."/>
            <person name="Li C."/>
            <person name="Ma Q."/>
            <person name="Ju M."/>
            <person name="Zhao R."/>
            <person name="Li G."/>
            <person name="Mu C."/>
            <person name="Tian Q."/>
            <person name="Mei H."/>
            <person name="Zhang T."/>
            <person name="Gao T."/>
            <person name="Zhang H."/>
        </authorList>
    </citation>
    <scope>NUCLEOTIDE SEQUENCE</scope>
    <source>
        <strain evidence="4">G02</strain>
    </source>
</reference>
<feature type="region of interest" description="Disordered" evidence="2">
    <location>
        <begin position="302"/>
        <end position="325"/>
    </location>
</feature>
<feature type="region of interest" description="Disordered" evidence="2">
    <location>
        <begin position="408"/>
        <end position="433"/>
    </location>
</feature>
<keyword evidence="1" id="KW-0863">Zinc-finger</keyword>
<dbReference type="InterPro" id="IPR025836">
    <property type="entry name" value="Zn_knuckle_CX2CX4HX4C"/>
</dbReference>
<feature type="compositionally biased region" description="Low complexity" evidence="2">
    <location>
        <begin position="302"/>
        <end position="315"/>
    </location>
</feature>
<dbReference type="PROSITE" id="PS50158">
    <property type="entry name" value="ZF_CCHC"/>
    <property type="match status" value="1"/>
</dbReference>
<dbReference type="PANTHER" id="PTHR31286:SF178">
    <property type="entry name" value="DUF4283 DOMAIN-CONTAINING PROTEIN"/>
    <property type="match status" value="1"/>
</dbReference>
<feature type="compositionally biased region" description="Pro residues" evidence="2">
    <location>
        <begin position="356"/>
        <end position="370"/>
    </location>
</feature>
<evidence type="ECO:0000259" key="3">
    <source>
        <dbReference type="PROSITE" id="PS50158"/>
    </source>
</evidence>
<accession>A0AAW2TIH1</accession>
<feature type="compositionally biased region" description="Polar residues" evidence="2">
    <location>
        <begin position="316"/>
        <end position="325"/>
    </location>
</feature>
<keyword evidence="1" id="KW-0479">Metal-binding</keyword>
<dbReference type="InterPro" id="IPR025558">
    <property type="entry name" value="DUF4283"/>
</dbReference>
<feature type="region of interest" description="Disordered" evidence="2">
    <location>
        <begin position="347"/>
        <end position="370"/>
    </location>
</feature>
<gene>
    <name evidence="4" type="ORF">Sradi_2074100</name>
</gene>
<name>A0AAW2TIH1_SESRA</name>
<dbReference type="GO" id="GO:0008270">
    <property type="term" value="F:zinc ion binding"/>
    <property type="evidence" value="ECO:0007669"/>
    <property type="project" value="UniProtKB-KW"/>
</dbReference>
<sequence length="433" mass="47425">MEADLNRLGQSLVLTETEDLGVVMPAGIWHSDSEGGFHLVGNILSHKPYHVEALKTILHSSLNPAKGMDVTFIESGRFLLKFSHALDRDRVLDSGPWAFEKNLIVLAKVGETENPVEVDLSWSEFHVRIHGLPIGKMTTDIASFIAGKIGRLPEVSQSDEPVSWGSFMRLRVALDVTKPLARALKIRTVLGDEQIVTFTYERLPNFCYYCGKLGHISKWCGDRFHPDFIDPGDNLPYGPWLRALSRVENRTRFPQHSKFSDHAQSARPRFSSRQPSHVSVPARGSDIYGNFSTQATHSENLVSPLSISSSSVQPQHPMSSIPGPSTVSVRLSPITTSVFHLLKSALSPPTQKAPGHPHPGTLPDPPPIPNVPFNVTPHPLTLSLSPIPNEPITPSASLSSMPILLHPATSPSHLSSATVINQLPPPSTLPKRK</sequence>
<dbReference type="PANTHER" id="PTHR31286">
    <property type="entry name" value="GLYCINE-RICH CELL WALL STRUCTURAL PROTEIN 1.8-LIKE"/>
    <property type="match status" value="1"/>
</dbReference>